<name>A0A4P8XNN8_9BACL</name>
<keyword evidence="3" id="KW-1003">Cell membrane</keyword>
<dbReference type="EMBL" id="CP040396">
    <property type="protein sequence ID" value="QCT03895.1"/>
    <property type="molecule type" value="Genomic_DNA"/>
</dbReference>
<dbReference type="OrthoDB" id="2352756at2"/>
<protein>
    <recommendedName>
        <fullName evidence="10">DUF350 domain-containing protein</fullName>
    </recommendedName>
</protein>
<keyword evidence="5 7" id="KW-1133">Transmembrane helix</keyword>
<feature type="transmembrane region" description="Helical" evidence="7">
    <location>
        <begin position="84"/>
        <end position="106"/>
    </location>
</feature>
<feature type="transmembrane region" description="Helical" evidence="7">
    <location>
        <begin position="49"/>
        <end position="72"/>
    </location>
</feature>
<dbReference type="AlphaFoldDB" id="A0A4P8XNN8"/>
<gene>
    <name evidence="8" type="ORF">E6C60_3184</name>
</gene>
<dbReference type="PANTHER" id="PTHR40043:SF1">
    <property type="entry name" value="UPF0719 INNER MEMBRANE PROTEIN YJFL"/>
    <property type="match status" value="1"/>
</dbReference>
<keyword evidence="9" id="KW-1185">Reference proteome</keyword>
<proteinExistence type="inferred from homology"/>
<evidence type="ECO:0000313" key="8">
    <source>
        <dbReference type="EMBL" id="QCT03895.1"/>
    </source>
</evidence>
<dbReference type="RefSeq" id="WP_138226705.1">
    <property type="nucleotide sequence ID" value="NZ_CP040396.1"/>
</dbReference>
<evidence type="ECO:0000256" key="2">
    <source>
        <dbReference type="ARBA" id="ARBA00005779"/>
    </source>
</evidence>
<comment type="similarity">
    <text evidence="2">Belongs to the UPF0719 family.</text>
</comment>
<dbReference type="Proteomes" id="UP000300879">
    <property type="component" value="Chromosome"/>
</dbReference>
<evidence type="ECO:0008006" key="10">
    <source>
        <dbReference type="Google" id="ProtNLM"/>
    </source>
</evidence>
<keyword evidence="6 7" id="KW-0472">Membrane</keyword>
<dbReference type="KEGG" id="palo:E6C60_3184"/>
<feature type="transmembrane region" description="Helical" evidence="7">
    <location>
        <begin position="16"/>
        <end position="37"/>
    </location>
</feature>
<dbReference type="GO" id="GO:0005886">
    <property type="term" value="C:plasma membrane"/>
    <property type="evidence" value="ECO:0007669"/>
    <property type="project" value="UniProtKB-SubCell"/>
</dbReference>
<evidence type="ECO:0000256" key="6">
    <source>
        <dbReference type="ARBA" id="ARBA00023136"/>
    </source>
</evidence>
<sequence length="139" mass="15355">MMEAVDGLLSHPVGALIGYFSVAILALIVYLACFEWVTKYKCWDEIRKGNVAAAMATGGKIFGICNIIRFCIEHNETVYGMMKWSFFGFILLLAAYLLLEFMTPVFSVDEEIGRDNRAVGLIVLIITVSLSYVIGAGIT</sequence>
<comment type="subcellular location">
    <subcellularLocation>
        <location evidence="1">Cell membrane</location>
        <topology evidence="1">Multi-pass membrane protein</topology>
    </subcellularLocation>
</comment>
<dbReference type="PANTHER" id="PTHR40043">
    <property type="entry name" value="UPF0719 INNER MEMBRANE PROTEIN YJFL"/>
    <property type="match status" value="1"/>
</dbReference>
<evidence type="ECO:0000256" key="4">
    <source>
        <dbReference type="ARBA" id="ARBA00022692"/>
    </source>
</evidence>
<dbReference type="Pfam" id="PF03994">
    <property type="entry name" value="DUF350"/>
    <property type="match status" value="1"/>
</dbReference>
<evidence type="ECO:0000256" key="7">
    <source>
        <dbReference type="SAM" id="Phobius"/>
    </source>
</evidence>
<evidence type="ECO:0000256" key="1">
    <source>
        <dbReference type="ARBA" id="ARBA00004651"/>
    </source>
</evidence>
<dbReference type="InterPro" id="IPR007140">
    <property type="entry name" value="DUF350"/>
</dbReference>
<reference evidence="8 9" key="1">
    <citation type="submission" date="2019-05" db="EMBL/GenBank/DDBJ databases">
        <authorList>
            <person name="Chen C."/>
        </authorList>
    </citation>
    <scope>NUCLEOTIDE SEQUENCE [LARGE SCALE GENOMIC DNA]</scope>
    <source>
        <strain evidence="8 9">HB172198</strain>
    </source>
</reference>
<evidence type="ECO:0000313" key="9">
    <source>
        <dbReference type="Proteomes" id="UP000300879"/>
    </source>
</evidence>
<feature type="transmembrane region" description="Helical" evidence="7">
    <location>
        <begin position="118"/>
        <end position="138"/>
    </location>
</feature>
<evidence type="ECO:0000256" key="5">
    <source>
        <dbReference type="ARBA" id="ARBA00022989"/>
    </source>
</evidence>
<accession>A0A4P8XNN8</accession>
<keyword evidence="4 7" id="KW-0812">Transmembrane</keyword>
<organism evidence="8 9">
    <name type="scientific">Paenibacillus algicola</name>
    <dbReference type="NCBI Taxonomy" id="2565926"/>
    <lineage>
        <taxon>Bacteria</taxon>
        <taxon>Bacillati</taxon>
        <taxon>Bacillota</taxon>
        <taxon>Bacilli</taxon>
        <taxon>Bacillales</taxon>
        <taxon>Paenibacillaceae</taxon>
        <taxon>Paenibacillus</taxon>
    </lineage>
</organism>
<evidence type="ECO:0000256" key="3">
    <source>
        <dbReference type="ARBA" id="ARBA00022475"/>
    </source>
</evidence>